<evidence type="ECO:0000256" key="2">
    <source>
        <dbReference type="ARBA" id="ARBA00023125"/>
    </source>
</evidence>
<evidence type="ECO:0000313" key="5">
    <source>
        <dbReference type="EMBL" id="TMN22153.1"/>
    </source>
</evidence>
<dbReference type="OrthoDB" id="9812484at2"/>
<gene>
    <name evidence="5" type="ORF">FFL34_08450</name>
</gene>
<dbReference type="InterPro" id="IPR001647">
    <property type="entry name" value="HTH_TetR"/>
</dbReference>
<keyword evidence="2 3" id="KW-0238">DNA-binding</keyword>
<protein>
    <submittedName>
        <fullName evidence="5">TetR/AcrR family transcriptional regulator</fullName>
    </submittedName>
</protein>
<name>A0A5S3R7N9_9BACI</name>
<dbReference type="InterPro" id="IPR041603">
    <property type="entry name" value="YvdT_C"/>
</dbReference>
<dbReference type="Pfam" id="PF17934">
    <property type="entry name" value="TetR_C_26"/>
    <property type="match status" value="1"/>
</dbReference>
<dbReference type="RefSeq" id="WP_138603062.1">
    <property type="nucleotide sequence ID" value="NZ_VCIA01000001.1"/>
</dbReference>
<feature type="DNA-binding region" description="H-T-H motif" evidence="3">
    <location>
        <begin position="25"/>
        <end position="44"/>
    </location>
</feature>
<dbReference type="AlphaFoldDB" id="A0A5S3R7N9"/>
<dbReference type="InterPro" id="IPR009057">
    <property type="entry name" value="Homeodomain-like_sf"/>
</dbReference>
<dbReference type="PROSITE" id="PS50977">
    <property type="entry name" value="HTH_TETR_2"/>
    <property type="match status" value="1"/>
</dbReference>
<dbReference type="EMBL" id="VCIA01000001">
    <property type="protein sequence ID" value="TMN22153.1"/>
    <property type="molecule type" value="Genomic_DNA"/>
</dbReference>
<dbReference type="Proteomes" id="UP000306980">
    <property type="component" value="Unassembled WGS sequence"/>
</dbReference>
<keyword evidence="1" id="KW-0678">Repressor</keyword>
<accession>A0A5S3R7N9</accession>
<evidence type="ECO:0000259" key="4">
    <source>
        <dbReference type="PROSITE" id="PS50977"/>
    </source>
</evidence>
<dbReference type="Gene3D" id="1.10.357.10">
    <property type="entry name" value="Tetracycline Repressor, domain 2"/>
    <property type="match status" value="1"/>
</dbReference>
<dbReference type="PANTHER" id="PTHR43479">
    <property type="entry name" value="ACREF/ENVCD OPERON REPRESSOR-RELATED"/>
    <property type="match status" value="1"/>
</dbReference>
<reference evidence="5 6" key="1">
    <citation type="submission" date="2019-05" db="EMBL/GenBank/DDBJ databases">
        <title>Genomic analysis of Lentibacillus sp. NKC220-2.</title>
        <authorList>
            <person name="Oh Y.J."/>
        </authorList>
    </citation>
    <scope>NUCLEOTIDE SEQUENCE [LARGE SCALE GENOMIC DNA]</scope>
    <source>
        <strain evidence="5 6">NKC220-2</strain>
    </source>
</reference>
<evidence type="ECO:0000256" key="3">
    <source>
        <dbReference type="PROSITE-ProRule" id="PRU00335"/>
    </source>
</evidence>
<sequence>MDNKKERIIQSAIEVFREKGLEKTKVSDIVKGAGIAQGTFYLYFSSKLSVMLSIAEVMTEKILVEIEAKVQEESSLSLKLEQVVDTVFAITREYRDIFALTYAGLASVEYRQEWEAIYEPYYDWLSAELENAKAAGVIRQSLNPKRTAEILIGLIEDAAEQTYMYTRQDERTAALKKKEVLDFAGHALGLE</sequence>
<proteinExistence type="predicted"/>
<dbReference type="PANTHER" id="PTHR43479:SF8">
    <property type="entry name" value="TRANSCRIPTIONAL REGULATOR, TETR FAMILY"/>
    <property type="match status" value="1"/>
</dbReference>
<evidence type="ECO:0000256" key="1">
    <source>
        <dbReference type="ARBA" id="ARBA00022491"/>
    </source>
</evidence>
<dbReference type="InterPro" id="IPR050624">
    <property type="entry name" value="HTH-type_Tx_Regulator"/>
</dbReference>
<dbReference type="PRINTS" id="PR00455">
    <property type="entry name" value="HTHTETR"/>
</dbReference>
<organism evidence="5 6">
    <name type="scientific">Lentibacillus cibarius</name>
    <dbReference type="NCBI Taxonomy" id="2583219"/>
    <lineage>
        <taxon>Bacteria</taxon>
        <taxon>Bacillati</taxon>
        <taxon>Bacillota</taxon>
        <taxon>Bacilli</taxon>
        <taxon>Bacillales</taxon>
        <taxon>Bacillaceae</taxon>
        <taxon>Lentibacillus</taxon>
    </lineage>
</organism>
<dbReference type="SUPFAM" id="SSF46689">
    <property type="entry name" value="Homeodomain-like"/>
    <property type="match status" value="1"/>
</dbReference>
<feature type="domain" description="HTH tetR-type" evidence="4">
    <location>
        <begin position="2"/>
        <end position="62"/>
    </location>
</feature>
<dbReference type="InterPro" id="IPR036271">
    <property type="entry name" value="Tet_transcr_reg_TetR-rel_C_sf"/>
</dbReference>
<dbReference type="Pfam" id="PF00440">
    <property type="entry name" value="TetR_N"/>
    <property type="match status" value="1"/>
</dbReference>
<dbReference type="SUPFAM" id="SSF48498">
    <property type="entry name" value="Tetracyclin repressor-like, C-terminal domain"/>
    <property type="match status" value="1"/>
</dbReference>
<evidence type="ECO:0000313" key="6">
    <source>
        <dbReference type="Proteomes" id="UP000306980"/>
    </source>
</evidence>
<dbReference type="GO" id="GO:0003677">
    <property type="term" value="F:DNA binding"/>
    <property type="evidence" value="ECO:0007669"/>
    <property type="project" value="UniProtKB-UniRule"/>
</dbReference>
<comment type="caution">
    <text evidence="5">The sequence shown here is derived from an EMBL/GenBank/DDBJ whole genome shotgun (WGS) entry which is preliminary data.</text>
</comment>